<protein>
    <submittedName>
        <fullName evidence="1">Uncharacterized protein</fullName>
    </submittedName>
</protein>
<dbReference type="Proteomes" id="UP001198571">
    <property type="component" value="Unassembled WGS sequence"/>
</dbReference>
<organism evidence="1 2">
    <name type="scientific">Pseudogemmobacter faecipullorum</name>
    <dbReference type="NCBI Taxonomy" id="2755041"/>
    <lineage>
        <taxon>Bacteria</taxon>
        <taxon>Pseudomonadati</taxon>
        <taxon>Pseudomonadota</taxon>
        <taxon>Alphaproteobacteria</taxon>
        <taxon>Rhodobacterales</taxon>
        <taxon>Paracoccaceae</taxon>
        <taxon>Pseudogemmobacter</taxon>
    </lineage>
</organism>
<name>A0ABS8CH45_9RHOB</name>
<keyword evidence="2" id="KW-1185">Reference proteome</keyword>
<evidence type="ECO:0000313" key="1">
    <source>
        <dbReference type="EMBL" id="MCB5408679.1"/>
    </source>
</evidence>
<dbReference type="EMBL" id="JACDXX010000001">
    <property type="protein sequence ID" value="MCB5408679.1"/>
    <property type="molecule type" value="Genomic_DNA"/>
</dbReference>
<reference evidence="1 2" key="1">
    <citation type="submission" date="2020-07" db="EMBL/GenBank/DDBJ databases">
        <title>Pseudogemmobacter sp. nov., isolated from poultry manure in Taiwan.</title>
        <authorList>
            <person name="Lin S.-Y."/>
            <person name="Tang Y.-S."/>
            <person name="Young C.-C."/>
        </authorList>
    </citation>
    <scope>NUCLEOTIDE SEQUENCE [LARGE SCALE GENOMIC DNA]</scope>
    <source>
        <strain evidence="1 2">CC-YST710</strain>
    </source>
</reference>
<comment type="caution">
    <text evidence="1">The sequence shown here is derived from an EMBL/GenBank/DDBJ whole genome shotgun (WGS) entry which is preliminary data.</text>
</comment>
<accession>A0ABS8CH45</accession>
<evidence type="ECO:0000313" key="2">
    <source>
        <dbReference type="Proteomes" id="UP001198571"/>
    </source>
</evidence>
<proteinExistence type="predicted"/>
<gene>
    <name evidence="1" type="ORF">H0485_01480</name>
</gene>
<sequence length="72" mass="7740">MEQVLIRAVATSLNVSDPAFGDTGISLLQAWSVESGGYLFLCEVQDAAAAKDWLKNQQALGHVTSAEFVRTL</sequence>
<dbReference type="RefSeq" id="WP_226933550.1">
    <property type="nucleotide sequence ID" value="NZ_JACDXX010000001.1"/>
</dbReference>